<evidence type="ECO:0000313" key="4">
    <source>
        <dbReference type="Proteomes" id="UP000292340"/>
    </source>
</evidence>
<keyword evidence="5" id="KW-1185">Reference proteome</keyword>
<gene>
    <name evidence="2" type="ORF">AA0115_g10901</name>
    <name evidence="3" type="ORF">AA0119_g10160</name>
</gene>
<feature type="domain" description="Heterokaryon incompatibility" evidence="1">
    <location>
        <begin position="51"/>
        <end position="204"/>
    </location>
</feature>
<dbReference type="InterPro" id="IPR052895">
    <property type="entry name" value="HetReg/Transcr_Mod"/>
</dbReference>
<evidence type="ECO:0000313" key="3">
    <source>
        <dbReference type="EMBL" id="RYN92192.1"/>
    </source>
</evidence>
<proteinExistence type="predicted"/>
<sequence>MTHPYPLLDMSHHEYKPLPQRHIRLLRLQDDTQSEAKPALIDVLLDSAPPYETVSYVWGEQIKTCVFHFSSGRSVLITPTLNTTMSQLRPLCGTGHLWIDQLCIDQSSVSDRNQQVAMMGDIYSKSQGVLVWLGTPHLDFKNVSDLFQQGSFSEPRQQSSQTPSTSNGESSRIRLAFADYHDYRSLALDLLTLPWFDRAWVVQEAVLPAKVTFALGSFTFPIENLWRFISTFGIRQSTGYLVLNEIMRLRSKRFRPEKSNGKEAICFYHTLSILTPRCKTSIPHDIIFAFLGLQDSSKVQILPDYNMDWNKVPELVTKSIIKASNSLDLLGVLHRRGDDTTRWFDLPSWVPDWSRRLEAEPMVFPRSWMYFNSASSRIHKGTSAHGIQSTHLVATGKIVNEVMHKIAFTQDVGKYGASRRYWNVCSTLNLLHQYNQMALLWSKARRQPSEDRLLKTLLADGSFTLSQALRTQCSDGLSTSYITELLETYHLLERFSKKQWRHMPSTKTDVGRRAAQLCDHARVAWGRRLIVSSDWRLGLVHESACEGDVICIIHGSKVPLVLRRLQSGHYRLIGQCYFESAMRGEEVTWGEDDADEFILE</sequence>
<dbReference type="OrthoDB" id="5386682at2759"/>
<dbReference type="PANTHER" id="PTHR24148">
    <property type="entry name" value="ANKYRIN REPEAT DOMAIN-CONTAINING PROTEIN 39 HOMOLOG-RELATED"/>
    <property type="match status" value="1"/>
</dbReference>
<evidence type="ECO:0000259" key="1">
    <source>
        <dbReference type="Pfam" id="PF06985"/>
    </source>
</evidence>
<dbReference type="InterPro" id="IPR010730">
    <property type="entry name" value="HET"/>
</dbReference>
<comment type="caution">
    <text evidence="2">The sequence shown here is derived from an EMBL/GenBank/DDBJ whole genome shotgun (WGS) entry which is preliminary data.</text>
</comment>
<dbReference type="EMBL" id="PDXF01000061">
    <property type="protein sequence ID" value="RYN92192.1"/>
    <property type="molecule type" value="Genomic_DNA"/>
</dbReference>
<reference evidence="2" key="1">
    <citation type="submission" date="2017-10" db="EMBL/GenBank/DDBJ databases">
        <authorList>
            <person name="Armitage A.D."/>
            <person name="Barbara D.J."/>
            <person name="Woodhall J.W."/>
            <person name="Sreenivasaprasad S."/>
            <person name="Lane C.R."/>
            <person name="Clarkson J.P."/>
            <person name="Harrison R.J."/>
        </authorList>
    </citation>
    <scope>NUCLEOTIDE SEQUENCE</scope>
    <source>
        <strain evidence="2">FERA 1164</strain>
        <strain evidence="3">FERA 635</strain>
    </source>
</reference>
<evidence type="ECO:0000313" key="2">
    <source>
        <dbReference type="EMBL" id="RYN19207.1"/>
    </source>
</evidence>
<organism evidence="2 4">
    <name type="scientific">Alternaria tenuissima</name>
    <dbReference type="NCBI Taxonomy" id="119927"/>
    <lineage>
        <taxon>Eukaryota</taxon>
        <taxon>Fungi</taxon>
        <taxon>Dikarya</taxon>
        <taxon>Ascomycota</taxon>
        <taxon>Pezizomycotina</taxon>
        <taxon>Dothideomycetes</taxon>
        <taxon>Pleosporomycetidae</taxon>
        <taxon>Pleosporales</taxon>
        <taxon>Pleosporineae</taxon>
        <taxon>Pleosporaceae</taxon>
        <taxon>Alternaria</taxon>
        <taxon>Alternaria sect. Alternaria</taxon>
        <taxon>Alternaria alternata complex</taxon>
    </lineage>
</organism>
<dbReference type="AlphaFoldDB" id="A0A4V1WUI2"/>
<evidence type="ECO:0000313" key="5">
    <source>
        <dbReference type="Proteomes" id="UP000293195"/>
    </source>
</evidence>
<name>A0A4V1WUI2_9PLEO</name>
<accession>A0A4V1WUI2</accession>
<protein>
    <recommendedName>
        <fullName evidence="1">Heterokaryon incompatibility domain-containing protein</fullName>
    </recommendedName>
</protein>
<dbReference type="EMBL" id="PDXB01000044">
    <property type="protein sequence ID" value="RYN19207.1"/>
    <property type="molecule type" value="Genomic_DNA"/>
</dbReference>
<dbReference type="Proteomes" id="UP000292340">
    <property type="component" value="Unassembled WGS sequence"/>
</dbReference>
<dbReference type="Pfam" id="PF06985">
    <property type="entry name" value="HET"/>
    <property type="match status" value="1"/>
</dbReference>
<dbReference type="PANTHER" id="PTHR24148:SF64">
    <property type="entry name" value="HETEROKARYON INCOMPATIBILITY DOMAIN-CONTAINING PROTEIN"/>
    <property type="match status" value="1"/>
</dbReference>
<reference evidence="2 5" key="2">
    <citation type="journal article" date="2019" name="bioRxiv">
        <title>Genomics, evolutionary history and diagnostics of the Alternaria alternata species group including apple and Asian pear pathotypes.</title>
        <authorList>
            <person name="Armitage A.D."/>
            <person name="Cockerton H.M."/>
            <person name="Sreenivasaprasad S."/>
            <person name="Woodhall J.W."/>
            <person name="Lane C.R."/>
            <person name="Harrison R.J."/>
            <person name="Clarkson J.P."/>
        </authorList>
    </citation>
    <scope>NUCLEOTIDE SEQUENCE</scope>
    <source>
        <strain evidence="2">FERA 1164</strain>
        <strain evidence="5">FERA 635</strain>
    </source>
</reference>
<dbReference type="Proteomes" id="UP000293195">
    <property type="component" value="Unassembled WGS sequence"/>
</dbReference>